<evidence type="ECO:0000313" key="5">
    <source>
        <dbReference type="Proteomes" id="UP001216390"/>
    </source>
</evidence>
<keyword evidence="2" id="KW-0472">Membrane</keyword>
<keyword evidence="5" id="KW-1185">Reference proteome</keyword>
<feature type="compositionally biased region" description="Pro residues" evidence="1">
    <location>
        <begin position="276"/>
        <end position="285"/>
    </location>
</feature>
<name>A0AAE9YD83_9ACTN</name>
<organism evidence="4 5">
    <name type="scientific">Iamia majanohamensis</name>
    <dbReference type="NCBI Taxonomy" id="467976"/>
    <lineage>
        <taxon>Bacteria</taxon>
        <taxon>Bacillati</taxon>
        <taxon>Actinomycetota</taxon>
        <taxon>Acidimicrobiia</taxon>
        <taxon>Acidimicrobiales</taxon>
        <taxon>Iamiaceae</taxon>
        <taxon>Iamia</taxon>
    </lineage>
</organism>
<dbReference type="KEGG" id="ima:PO878_10030"/>
<protein>
    <submittedName>
        <fullName evidence="4">RcpC/CpaB family pilus assembly protein</fullName>
    </submittedName>
</protein>
<proteinExistence type="predicted"/>
<gene>
    <name evidence="4" type="ORF">PO878_10030</name>
</gene>
<evidence type="ECO:0000259" key="3">
    <source>
        <dbReference type="Pfam" id="PF16976"/>
    </source>
</evidence>
<keyword evidence="2" id="KW-1133">Transmembrane helix</keyword>
<feature type="transmembrane region" description="Helical" evidence="2">
    <location>
        <begin position="7"/>
        <end position="27"/>
    </location>
</feature>
<dbReference type="InterPro" id="IPR031571">
    <property type="entry name" value="RcpC_dom"/>
</dbReference>
<dbReference type="Pfam" id="PF16976">
    <property type="entry name" value="RcpC"/>
    <property type="match status" value="1"/>
</dbReference>
<feature type="region of interest" description="Disordered" evidence="1">
    <location>
        <begin position="165"/>
        <end position="188"/>
    </location>
</feature>
<feature type="region of interest" description="Disordered" evidence="1">
    <location>
        <begin position="273"/>
        <end position="305"/>
    </location>
</feature>
<dbReference type="Proteomes" id="UP001216390">
    <property type="component" value="Chromosome"/>
</dbReference>
<dbReference type="AlphaFoldDB" id="A0AAE9YD83"/>
<evidence type="ECO:0000313" key="4">
    <source>
        <dbReference type="EMBL" id="WCO69063.1"/>
    </source>
</evidence>
<feature type="domain" description="Flp pilus assembly protein RcpC/CpaB" evidence="3">
    <location>
        <begin position="125"/>
        <end position="256"/>
    </location>
</feature>
<feature type="compositionally biased region" description="Low complexity" evidence="1">
    <location>
        <begin position="173"/>
        <end position="185"/>
    </location>
</feature>
<keyword evidence="2" id="KW-0812">Transmembrane</keyword>
<accession>A0AAE9YD83</accession>
<reference evidence="4" key="1">
    <citation type="submission" date="2023-01" db="EMBL/GenBank/DDBJ databases">
        <title>The diversity of Class Acidimicrobiia in South China Sea sediment environments and the proposal of Iamia marina sp. nov., a novel species of the genus Iamia.</title>
        <authorList>
            <person name="He Y."/>
            <person name="Tian X."/>
        </authorList>
    </citation>
    <scope>NUCLEOTIDE SEQUENCE</scope>
    <source>
        <strain evidence="4">DSM 19957</strain>
    </source>
</reference>
<evidence type="ECO:0000256" key="1">
    <source>
        <dbReference type="SAM" id="MobiDB-lite"/>
    </source>
</evidence>
<dbReference type="RefSeq" id="WP_272738577.1">
    <property type="nucleotide sequence ID" value="NZ_CP116942.1"/>
</dbReference>
<dbReference type="EMBL" id="CP116942">
    <property type="protein sequence ID" value="WCO69063.1"/>
    <property type="molecule type" value="Genomic_DNA"/>
</dbReference>
<sequence>MGSRRTLITIAAIAVGAIAVVLIYGYVGSVKDEAFGEAERVKVYVVKTTVPQGTYGEEAEQQKLIVEDEIPKKFFPPNAIRSMDDIGGKVAVAELAVNQIVTTDMFADPSVVQSTFSDRLEKINDEDQVAVTISVDQIRGVAGLLQPGDFVNVMTTDLCENGGVAGGGGGAEGEAPAEGDPAADPCEGQENILFGKQARYVYQKVQVLAIGQTPVAVPGDVETAAEGEAGAEPAAPEGNTGLITLIVPAKGAQYVASLPPENIYLSLVSRDYEPVPQTPIDPSEPLPAEDPSELTPYGPNGPGGE</sequence>
<evidence type="ECO:0000256" key="2">
    <source>
        <dbReference type="SAM" id="Phobius"/>
    </source>
</evidence>